<evidence type="ECO:0000256" key="11">
    <source>
        <dbReference type="SAM" id="MobiDB-lite"/>
    </source>
</evidence>
<keyword evidence="9 10" id="KW-0472">Membrane</keyword>
<proteinExistence type="inferred from homology"/>
<feature type="region of interest" description="Disordered" evidence="11">
    <location>
        <begin position="623"/>
        <end position="702"/>
    </location>
</feature>
<protein>
    <recommendedName>
        <fullName evidence="10">Protein translocase subunit SecD</fullName>
    </recommendedName>
</protein>
<dbReference type="InterPro" id="IPR005791">
    <property type="entry name" value="SecD"/>
</dbReference>
<comment type="similarity">
    <text evidence="10">Belongs to the SecD/SecF family. SecD subfamily.</text>
</comment>
<feature type="compositionally biased region" description="Basic residues" evidence="11">
    <location>
        <begin position="689"/>
        <end position="702"/>
    </location>
</feature>
<keyword evidence="17" id="KW-1185">Reference proteome</keyword>
<dbReference type="Pfam" id="PF13721">
    <property type="entry name" value="SecD-TM1"/>
    <property type="match status" value="1"/>
</dbReference>
<name>A0A1I4C4H0_9PROT</name>
<dbReference type="PANTHER" id="PTHR30081:SF1">
    <property type="entry name" value="PROTEIN TRANSLOCASE SUBUNIT SECD"/>
    <property type="match status" value="1"/>
</dbReference>
<evidence type="ECO:0000256" key="8">
    <source>
        <dbReference type="ARBA" id="ARBA00023010"/>
    </source>
</evidence>
<dbReference type="FunFam" id="3.30.1360.200:FF:000002">
    <property type="entry name" value="Preprotein translocase subunit SecD"/>
    <property type="match status" value="1"/>
</dbReference>
<dbReference type="Gene3D" id="3.30.1360.200">
    <property type="match status" value="1"/>
</dbReference>
<evidence type="ECO:0000256" key="4">
    <source>
        <dbReference type="ARBA" id="ARBA00022519"/>
    </source>
</evidence>
<keyword evidence="6 10" id="KW-0653">Protein transport</keyword>
<keyword evidence="2 10" id="KW-0813">Transport</keyword>
<dbReference type="HAMAP" id="MF_01463_B">
    <property type="entry name" value="SecD_B"/>
    <property type="match status" value="1"/>
</dbReference>
<evidence type="ECO:0000256" key="9">
    <source>
        <dbReference type="ARBA" id="ARBA00023136"/>
    </source>
</evidence>
<reference evidence="17" key="1">
    <citation type="submission" date="2016-10" db="EMBL/GenBank/DDBJ databases">
        <authorList>
            <person name="Varghese N."/>
            <person name="Submissions S."/>
        </authorList>
    </citation>
    <scope>NUCLEOTIDE SEQUENCE [LARGE SCALE GENOMIC DNA]</scope>
    <source>
        <strain evidence="17">Nm69</strain>
    </source>
</reference>
<dbReference type="SUPFAM" id="SSF82866">
    <property type="entry name" value="Multidrug efflux transporter AcrB transmembrane domain"/>
    <property type="match status" value="1"/>
</dbReference>
<keyword evidence="4" id="KW-0997">Cell inner membrane</keyword>
<dbReference type="FunFam" id="3.30.70.3400:FF:000003">
    <property type="entry name" value="Preprotein translocase subunit SecD"/>
    <property type="match status" value="1"/>
</dbReference>
<comment type="function">
    <text evidence="10">Part of the Sec protein translocase complex. Interacts with the SecYEG preprotein conducting channel. SecDF uses the proton motive force (PMF) to complete protein translocation after the ATP-dependent function of SecA.</text>
</comment>
<comment type="subcellular location">
    <subcellularLocation>
        <location evidence="1 10">Cell membrane</location>
        <topology evidence="1 10">Multi-pass membrane protein</topology>
    </subcellularLocation>
</comment>
<feature type="compositionally biased region" description="Low complexity" evidence="11">
    <location>
        <begin position="624"/>
        <end position="637"/>
    </location>
</feature>
<evidence type="ECO:0000259" key="14">
    <source>
        <dbReference type="Pfam" id="PF21760"/>
    </source>
</evidence>
<gene>
    <name evidence="10" type="primary">secD</name>
    <name evidence="16" type="ORF">SAMN05216302_101489</name>
</gene>
<dbReference type="NCBIfam" id="TIGR00916">
    <property type="entry name" value="2A0604s01"/>
    <property type="match status" value="1"/>
</dbReference>
<dbReference type="Gene3D" id="1.20.1640.10">
    <property type="entry name" value="Multidrug efflux transporter AcrB transmembrane domain"/>
    <property type="match status" value="1"/>
</dbReference>
<dbReference type="InterPro" id="IPR048631">
    <property type="entry name" value="SecD_1st"/>
</dbReference>
<feature type="transmembrane region" description="Helical" evidence="10">
    <location>
        <begin position="564"/>
        <end position="588"/>
    </location>
</feature>
<dbReference type="GO" id="GO:0065002">
    <property type="term" value="P:intracellular protein transmembrane transport"/>
    <property type="evidence" value="ECO:0007669"/>
    <property type="project" value="UniProtKB-UniRule"/>
</dbReference>
<evidence type="ECO:0000256" key="2">
    <source>
        <dbReference type="ARBA" id="ARBA00022448"/>
    </source>
</evidence>
<dbReference type="Gene3D" id="3.30.70.3400">
    <property type="match status" value="2"/>
</dbReference>
<comment type="caution">
    <text evidence="10">Lacks conserved residue(s) required for the propagation of feature annotation.</text>
</comment>
<feature type="domain" description="SecD export protein N-terminal TM" evidence="13">
    <location>
        <begin position="1"/>
        <end position="103"/>
    </location>
</feature>
<feature type="domain" description="Protein export membrane protein SecD/SecF C-terminal" evidence="12">
    <location>
        <begin position="421"/>
        <end position="591"/>
    </location>
</feature>
<dbReference type="Pfam" id="PF22599">
    <property type="entry name" value="SecDF_P1_head"/>
    <property type="match status" value="1"/>
</dbReference>
<feature type="domain" description="SecDF P1 head subdomain" evidence="15">
    <location>
        <begin position="306"/>
        <end position="419"/>
    </location>
</feature>
<dbReference type="GO" id="GO:0043952">
    <property type="term" value="P:protein transport by the Sec complex"/>
    <property type="evidence" value="ECO:0007669"/>
    <property type="project" value="UniProtKB-UniRule"/>
</dbReference>
<dbReference type="FunFam" id="1.20.1640.10:FF:000004">
    <property type="entry name" value="Protein translocase subunit SecD"/>
    <property type="match status" value="1"/>
</dbReference>
<dbReference type="InterPro" id="IPR054384">
    <property type="entry name" value="SecDF_P1_head"/>
</dbReference>
<dbReference type="Pfam" id="PF02355">
    <property type="entry name" value="SecD_SecF_C"/>
    <property type="match status" value="1"/>
</dbReference>
<dbReference type="NCBIfam" id="TIGR01129">
    <property type="entry name" value="secD"/>
    <property type="match status" value="1"/>
</dbReference>
<evidence type="ECO:0000259" key="12">
    <source>
        <dbReference type="Pfam" id="PF02355"/>
    </source>
</evidence>
<dbReference type="GO" id="GO:0006605">
    <property type="term" value="P:protein targeting"/>
    <property type="evidence" value="ECO:0007669"/>
    <property type="project" value="UniProtKB-UniRule"/>
</dbReference>
<dbReference type="AlphaFoldDB" id="A0A1I4C4H0"/>
<comment type="subunit">
    <text evidence="10">Forms a complex with SecF. Part of the essential Sec protein translocation apparatus which comprises SecA, SecYEG and auxiliary proteins SecDF-YajC and YidC.</text>
</comment>
<keyword evidence="3 10" id="KW-1003">Cell membrane</keyword>
<keyword evidence="7 10" id="KW-1133">Transmembrane helix</keyword>
<organism evidence="16 17">
    <name type="scientific">Nitrosomonas aestuarii</name>
    <dbReference type="NCBI Taxonomy" id="52441"/>
    <lineage>
        <taxon>Bacteria</taxon>
        <taxon>Pseudomonadati</taxon>
        <taxon>Pseudomonadota</taxon>
        <taxon>Betaproteobacteria</taxon>
        <taxon>Nitrosomonadales</taxon>
        <taxon>Nitrosomonadaceae</taxon>
        <taxon>Nitrosomonas</taxon>
    </lineage>
</organism>
<evidence type="ECO:0000259" key="13">
    <source>
        <dbReference type="Pfam" id="PF13721"/>
    </source>
</evidence>
<evidence type="ECO:0000256" key="6">
    <source>
        <dbReference type="ARBA" id="ARBA00022927"/>
    </source>
</evidence>
<feature type="transmembrane region" description="Helical" evidence="10">
    <location>
        <begin position="468"/>
        <end position="487"/>
    </location>
</feature>
<evidence type="ECO:0000313" key="16">
    <source>
        <dbReference type="EMBL" id="SFK75845.1"/>
    </source>
</evidence>
<dbReference type="InterPro" id="IPR027398">
    <property type="entry name" value="SecD-TM"/>
</dbReference>
<evidence type="ECO:0000256" key="7">
    <source>
        <dbReference type="ARBA" id="ARBA00022989"/>
    </source>
</evidence>
<evidence type="ECO:0000256" key="1">
    <source>
        <dbReference type="ARBA" id="ARBA00004651"/>
    </source>
</evidence>
<dbReference type="GO" id="GO:0005886">
    <property type="term" value="C:plasma membrane"/>
    <property type="evidence" value="ECO:0007669"/>
    <property type="project" value="UniProtKB-SubCell"/>
</dbReference>
<evidence type="ECO:0000256" key="5">
    <source>
        <dbReference type="ARBA" id="ARBA00022692"/>
    </source>
</evidence>
<dbReference type="EMBL" id="FOSP01000014">
    <property type="protein sequence ID" value="SFK75845.1"/>
    <property type="molecule type" value="Genomic_DNA"/>
</dbReference>
<evidence type="ECO:0000256" key="3">
    <source>
        <dbReference type="ARBA" id="ARBA00022475"/>
    </source>
</evidence>
<dbReference type="STRING" id="52441.SAMN05216302_101489"/>
<dbReference type="InterPro" id="IPR048634">
    <property type="entry name" value="SecD_SecF_C"/>
</dbReference>
<dbReference type="InterPro" id="IPR022813">
    <property type="entry name" value="SecD/SecF_arch_bac"/>
</dbReference>
<feature type="domain" description="Protein translocase subunit SecDF P1" evidence="14">
    <location>
        <begin position="229"/>
        <end position="288"/>
    </location>
</feature>
<dbReference type="Pfam" id="PF21760">
    <property type="entry name" value="SecD_1st"/>
    <property type="match status" value="1"/>
</dbReference>
<dbReference type="Proteomes" id="UP000199533">
    <property type="component" value="Unassembled WGS sequence"/>
</dbReference>
<keyword evidence="8 10" id="KW-0811">Translocation</keyword>
<feature type="transmembrane region" description="Helical" evidence="10">
    <location>
        <begin position="444"/>
        <end position="461"/>
    </location>
</feature>
<accession>A0A1I4C4H0</accession>
<evidence type="ECO:0000313" key="17">
    <source>
        <dbReference type="Proteomes" id="UP000199533"/>
    </source>
</evidence>
<dbReference type="InterPro" id="IPR055344">
    <property type="entry name" value="SecD_SecF_C_bact"/>
</dbReference>
<dbReference type="GO" id="GO:0015450">
    <property type="term" value="F:protein-transporting ATPase activity"/>
    <property type="evidence" value="ECO:0007669"/>
    <property type="project" value="InterPro"/>
</dbReference>
<evidence type="ECO:0000256" key="10">
    <source>
        <dbReference type="HAMAP-Rule" id="MF_01463"/>
    </source>
</evidence>
<dbReference type="PANTHER" id="PTHR30081">
    <property type="entry name" value="PROTEIN-EXPORT MEMBRANE PROTEIN SEC"/>
    <property type="match status" value="1"/>
</dbReference>
<sequence>MNRYALWKYLIIAVSLLLGLLYTLPNFFGESPAVQISPLRMTTQADTSLLQRVEDILEKAKITSDGLFLEEGSIKVRFEDTDTQIKAKDLLQSTLGDEHMVALNLLPNSPQWLTDLGALPMYLGLDLRGGVHFMLEVDMEGAVSKSLDRHSSDIRSTLREKRIPYAGVEKLGETLTIKFRDAESRTQALSELRTDYEDLQFKEEQSNNRFHLIASIKPDTLIQMQDSTVQQNITTLRNRVNELGVAEPIIQKAGADRVIVQLPGVQDTAKAKEILGRTATLEIRMVDDERDLDAALQGQIPFGTELYEERGGGPLLVKKQVLLTGERITDAQPGFNEDNQAAVHIRLDNSGSQIFKKLTRENVGRRMAILLIERNQTEVVTAPVIREEIGGGRVQISGRMSTIEARDVALLLRAGALAAPMDIIEERTVGPSLGADNIARGFNSTLYGFLAVSIFIAIYYMSFGVISVLTLSLNLLLLVGLLSILQATLTLPGMAALALTVGMAIDANVLINERIRDELRAGISPQLAINAGYERATGTILDSNITTLIAGIALFAFGSGPVKGFAVVLCLGILTSVFTAIFVSRGMVNFMYGSRRRLDVVPIGKIWIPENESARKQFRYEITNPSDASSENNASDANEPEIEEKTGKRTTQPVVTEAEALQEKSQPAAGENTQSESTAPPKKTSVSARNKRKTAARKLKKK</sequence>
<keyword evidence="5 10" id="KW-0812">Transmembrane</keyword>
<evidence type="ECO:0000259" key="15">
    <source>
        <dbReference type="Pfam" id="PF22599"/>
    </source>
</evidence>
<dbReference type="RefSeq" id="WP_244531865.1">
    <property type="nucleotide sequence ID" value="NZ_FOSP01000014.1"/>
</dbReference>